<accession>A0A2M4D851</accession>
<dbReference type="AlphaFoldDB" id="A0A2M4D851"/>
<sequence>MFGSLLFVFPTFRSVRTRILRGHVGYTTVLGSAAAFSPFGTRVRTRLVTKLNSPNLENVNSTMFEFKYLNSLYPRWSCTTTTTTINSTVSRLILICPALFPATHLTRFRSVPFRPNRFVFPF</sequence>
<name>A0A2M4D851_ANODA</name>
<organism evidence="1">
    <name type="scientific">Anopheles darlingi</name>
    <name type="common">Mosquito</name>
    <dbReference type="NCBI Taxonomy" id="43151"/>
    <lineage>
        <taxon>Eukaryota</taxon>
        <taxon>Metazoa</taxon>
        <taxon>Ecdysozoa</taxon>
        <taxon>Arthropoda</taxon>
        <taxon>Hexapoda</taxon>
        <taxon>Insecta</taxon>
        <taxon>Pterygota</taxon>
        <taxon>Neoptera</taxon>
        <taxon>Endopterygota</taxon>
        <taxon>Diptera</taxon>
        <taxon>Nematocera</taxon>
        <taxon>Culicoidea</taxon>
        <taxon>Culicidae</taxon>
        <taxon>Anophelinae</taxon>
        <taxon>Anopheles</taxon>
    </lineage>
</organism>
<protein>
    <submittedName>
        <fullName evidence="1">Putative secreted protein</fullName>
    </submittedName>
</protein>
<reference evidence="1" key="1">
    <citation type="submission" date="2018-01" db="EMBL/GenBank/DDBJ databases">
        <title>An insight into the sialome of Amazonian anophelines.</title>
        <authorList>
            <person name="Ribeiro J.M."/>
            <person name="Scarpassa V."/>
            <person name="Calvo E."/>
        </authorList>
    </citation>
    <scope>NUCLEOTIDE SEQUENCE</scope>
</reference>
<dbReference type="EMBL" id="GGFL01009539">
    <property type="protein sequence ID" value="MBW73717.1"/>
    <property type="molecule type" value="Transcribed_RNA"/>
</dbReference>
<proteinExistence type="predicted"/>
<evidence type="ECO:0000313" key="1">
    <source>
        <dbReference type="EMBL" id="MBW73717.1"/>
    </source>
</evidence>